<dbReference type="InterPro" id="IPR040170">
    <property type="entry name" value="Cytosol_ACT"/>
</dbReference>
<dbReference type="GO" id="GO:0005829">
    <property type="term" value="C:cytosol"/>
    <property type="evidence" value="ECO:0007669"/>
    <property type="project" value="TreeGrafter"/>
</dbReference>
<comment type="similarity">
    <text evidence="1">Belongs to the acyl coenzyme A hydrolase family.</text>
</comment>
<dbReference type="PANTHER" id="PTHR11049:SF24">
    <property type="entry name" value="CYTOSOLIC ACYL COENZYME A THIOESTER HYDROLASE"/>
    <property type="match status" value="1"/>
</dbReference>
<protein>
    <submittedName>
        <fullName evidence="5">Acyl-CoA thioesterase</fullName>
    </submittedName>
</protein>
<keyword evidence="6" id="KW-1185">Reference proteome</keyword>
<gene>
    <name evidence="5" type="ORF">BC351_12220</name>
</gene>
<dbReference type="SUPFAM" id="SSF54637">
    <property type="entry name" value="Thioesterase/thiol ester dehydrase-isomerase"/>
    <property type="match status" value="1"/>
</dbReference>
<dbReference type="PANTHER" id="PTHR11049">
    <property type="entry name" value="ACYL COENZYME A THIOESTER HYDROLASE"/>
    <property type="match status" value="1"/>
</dbReference>
<organism evidence="5 6">
    <name type="scientific">Paenibacillus ferrarius</name>
    <dbReference type="NCBI Taxonomy" id="1469647"/>
    <lineage>
        <taxon>Bacteria</taxon>
        <taxon>Bacillati</taxon>
        <taxon>Bacillota</taxon>
        <taxon>Bacilli</taxon>
        <taxon>Bacillales</taxon>
        <taxon>Paenibacillaceae</taxon>
        <taxon>Paenibacillus</taxon>
    </lineage>
</organism>
<dbReference type="GO" id="GO:0052816">
    <property type="term" value="F:long-chain fatty acyl-CoA hydrolase activity"/>
    <property type="evidence" value="ECO:0007669"/>
    <property type="project" value="TreeGrafter"/>
</dbReference>
<reference evidence="6" key="1">
    <citation type="submission" date="2016-07" db="EMBL/GenBank/DDBJ databases">
        <authorList>
            <person name="Florea S."/>
            <person name="Webb J.S."/>
            <person name="Jaromczyk J."/>
            <person name="Schardl C.L."/>
        </authorList>
    </citation>
    <scope>NUCLEOTIDE SEQUENCE [LARGE SCALE GENOMIC DNA]</scope>
    <source>
        <strain evidence="6">CY1</strain>
    </source>
</reference>
<accession>A0A1V4H7S4</accession>
<dbReference type="Pfam" id="PF03061">
    <property type="entry name" value="4HBT"/>
    <property type="match status" value="1"/>
</dbReference>
<evidence type="ECO:0000256" key="3">
    <source>
        <dbReference type="PROSITE-ProRule" id="PRU01106"/>
    </source>
</evidence>
<dbReference type="GO" id="GO:0009062">
    <property type="term" value="P:fatty acid catabolic process"/>
    <property type="evidence" value="ECO:0007669"/>
    <property type="project" value="TreeGrafter"/>
</dbReference>
<evidence type="ECO:0000259" key="4">
    <source>
        <dbReference type="PROSITE" id="PS51770"/>
    </source>
</evidence>
<sequence length="168" mass="19120">MQRQEEHTLEAKPARLSRTILTEIILPADTNYHNTVFGGRVMQYIDKVATIASMRHSRRGVVTASSDSLDFFAPVKLGEAIQLEAFVTWTHRSSMEVFVKVESENLLTGEKKRTATSYLTFVALDEHGQPCPVPAIIPETDEEKRLFETAETRFAARKLRKEERNLNL</sequence>
<evidence type="ECO:0000256" key="2">
    <source>
        <dbReference type="ARBA" id="ARBA00022801"/>
    </source>
</evidence>
<dbReference type="AlphaFoldDB" id="A0A1V4H7S4"/>
<dbReference type="PROSITE" id="PS51770">
    <property type="entry name" value="HOTDOG_ACOT"/>
    <property type="match status" value="1"/>
</dbReference>
<name>A0A1V4H7S4_9BACL</name>
<evidence type="ECO:0000313" key="5">
    <source>
        <dbReference type="EMBL" id="OPH47258.1"/>
    </source>
</evidence>
<dbReference type="Gene3D" id="3.10.129.10">
    <property type="entry name" value="Hotdog Thioesterase"/>
    <property type="match status" value="1"/>
</dbReference>
<comment type="caution">
    <text evidence="5">The sequence shown here is derived from an EMBL/GenBank/DDBJ whole genome shotgun (WGS) entry which is preliminary data.</text>
</comment>
<dbReference type="STRING" id="1469647.BC351_12220"/>
<keyword evidence="2 3" id="KW-0378">Hydrolase</keyword>
<proteinExistence type="inferred from homology"/>
<dbReference type="GO" id="GO:0006637">
    <property type="term" value="P:acyl-CoA metabolic process"/>
    <property type="evidence" value="ECO:0007669"/>
    <property type="project" value="TreeGrafter"/>
</dbReference>
<dbReference type="InterPro" id="IPR029069">
    <property type="entry name" value="HotDog_dom_sf"/>
</dbReference>
<dbReference type="InterPro" id="IPR006683">
    <property type="entry name" value="Thioestr_dom"/>
</dbReference>
<evidence type="ECO:0000313" key="6">
    <source>
        <dbReference type="Proteomes" id="UP000190626"/>
    </source>
</evidence>
<dbReference type="Proteomes" id="UP000190626">
    <property type="component" value="Unassembled WGS sequence"/>
</dbReference>
<dbReference type="InterPro" id="IPR033120">
    <property type="entry name" value="HOTDOG_ACOT"/>
</dbReference>
<dbReference type="CDD" id="cd03442">
    <property type="entry name" value="BFIT_BACH"/>
    <property type="match status" value="1"/>
</dbReference>
<dbReference type="EMBL" id="MBTG01000066">
    <property type="protein sequence ID" value="OPH47258.1"/>
    <property type="molecule type" value="Genomic_DNA"/>
</dbReference>
<feature type="domain" description="HotDog ACOT-type" evidence="4">
    <location>
        <begin position="15"/>
        <end position="127"/>
    </location>
</feature>
<evidence type="ECO:0000256" key="1">
    <source>
        <dbReference type="ARBA" id="ARBA00010458"/>
    </source>
</evidence>